<protein>
    <recommendedName>
        <fullName evidence="10">Cytochrome b561 domain-containing protein</fullName>
    </recommendedName>
</protein>
<evidence type="ECO:0000256" key="5">
    <source>
        <dbReference type="ARBA" id="ARBA00022989"/>
    </source>
</evidence>
<feature type="chain" id="PRO_5040118753" description="Cytochrome b561 domain-containing protein" evidence="9">
    <location>
        <begin position="20"/>
        <end position="264"/>
    </location>
</feature>
<dbReference type="Gene3D" id="1.20.120.1770">
    <property type="match status" value="1"/>
</dbReference>
<keyword evidence="4" id="KW-0249">Electron transport</keyword>
<dbReference type="OrthoDB" id="19261at2759"/>
<dbReference type="PANTHER" id="PTHR47797:SF1">
    <property type="entry name" value="CYTOCHROME B561 DOMAIN-CONTAINING PROTEIN-RELATED"/>
    <property type="match status" value="1"/>
</dbReference>
<accession>A0A9P4MRX1</accession>
<feature type="transmembrane region" description="Helical" evidence="8">
    <location>
        <begin position="90"/>
        <end position="116"/>
    </location>
</feature>
<dbReference type="SMART" id="SM00665">
    <property type="entry name" value="B561"/>
    <property type="match status" value="1"/>
</dbReference>
<comment type="subcellular location">
    <subcellularLocation>
        <location evidence="1">Membrane</location>
    </subcellularLocation>
</comment>
<evidence type="ECO:0000256" key="6">
    <source>
        <dbReference type="ARBA" id="ARBA00023136"/>
    </source>
</evidence>
<feature type="transmembrane region" description="Helical" evidence="8">
    <location>
        <begin position="169"/>
        <end position="190"/>
    </location>
</feature>
<evidence type="ECO:0000256" key="2">
    <source>
        <dbReference type="ARBA" id="ARBA00022448"/>
    </source>
</evidence>
<keyword evidence="3 8" id="KW-0812">Transmembrane</keyword>
<evidence type="ECO:0000256" key="7">
    <source>
        <dbReference type="SAM" id="MobiDB-lite"/>
    </source>
</evidence>
<gene>
    <name evidence="11" type="ORF">GQ43DRAFT_429861</name>
</gene>
<organism evidence="11 12">
    <name type="scientific">Delitschia confertaspora ATCC 74209</name>
    <dbReference type="NCBI Taxonomy" id="1513339"/>
    <lineage>
        <taxon>Eukaryota</taxon>
        <taxon>Fungi</taxon>
        <taxon>Dikarya</taxon>
        <taxon>Ascomycota</taxon>
        <taxon>Pezizomycotina</taxon>
        <taxon>Dothideomycetes</taxon>
        <taxon>Pleosporomycetidae</taxon>
        <taxon>Pleosporales</taxon>
        <taxon>Delitschiaceae</taxon>
        <taxon>Delitschia</taxon>
    </lineage>
</organism>
<feature type="transmembrane region" description="Helical" evidence="8">
    <location>
        <begin position="202"/>
        <end position="222"/>
    </location>
</feature>
<dbReference type="InterPro" id="IPR006593">
    <property type="entry name" value="Cyt_b561/ferric_Rdtase_TM"/>
</dbReference>
<evidence type="ECO:0000256" key="8">
    <source>
        <dbReference type="SAM" id="Phobius"/>
    </source>
</evidence>
<dbReference type="AlphaFoldDB" id="A0A9P4MRX1"/>
<evidence type="ECO:0000256" key="3">
    <source>
        <dbReference type="ARBA" id="ARBA00022692"/>
    </source>
</evidence>
<dbReference type="GO" id="GO:0016020">
    <property type="term" value="C:membrane"/>
    <property type="evidence" value="ECO:0007669"/>
    <property type="project" value="UniProtKB-SubCell"/>
</dbReference>
<dbReference type="EMBL" id="ML993902">
    <property type="protein sequence ID" value="KAF2203484.1"/>
    <property type="molecule type" value="Genomic_DNA"/>
</dbReference>
<reference evidence="11" key="1">
    <citation type="journal article" date="2020" name="Stud. Mycol.">
        <title>101 Dothideomycetes genomes: a test case for predicting lifestyles and emergence of pathogens.</title>
        <authorList>
            <person name="Haridas S."/>
            <person name="Albert R."/>
            <person name="Binder M."/>
            <person name="Bloem J."/>
            <person name="Labutti K."/>
            <person name="Salamov A."/>
            <person name="Andreopoulos B."/>
            <person name="Baker S."/>
            <person name="Barry K."/>
            <person name="Bills G."/>
            <person name="Bluhm B."/>
            <person name="Cannon C."/>
            <person name="Castanera R."/>
            <person name="Culley D."/>
            <person name="Daum C."/>
            <person name="Ezra D."/>
            <person name="Gonzalez J."/>
            <person name="Henrissat B."/>
            <person name="Kuo A."/>
            <person name="Liang C."/>
            <person name="Lipzen A."/>
            <person name="Lutzoni F."/>
            <person name="Magnuson J."/>
            <person name="Mondo S."/>
            <person name="Nolan M."/>
            <person name="Ohm R."/>
            <person name="Pangilinan J."/>
            <person name="Park H.-J."/>
            <person name="Ramirez L."/>
            <person name="Alfaro M."/>
            <person name="Sun H."/>
            <person name="Tritt A."/>
            <person name="Yoshinaga Y."/>
            <person name="Zwiers L.-H."/>
            <person name="Turgeon B."/>
            <person name="Goodwin S."/>
            <person name="Spatafora J."/>
            <person name="Crous P."/>
            <person name="Grigoriev I."/>
        </authorList>
    </citation>
    <scope>NUCLEOTIDE SEQUENCE</scope>
    <source>
        <strain evidence="11">ATCC 74209</strain>
    </source>
</reference>
<keyword evidence="6 8" id="KW-0472">Membrane</keyword>
<evidence type="ECO:0000313" key="12">
    <source>
        <dbReference type="Proteomes" id="UP000799536"/>
    </source>
</evidence>
<evidence type="ECO:0000313" key="11">
    <source>
        <dbReference type="EMBL" id="KAF2203484.1"/>
    </source>
</evidence>
<feature type="domain" description="Cytochrome b561" evidence="10">
    <location>
        <begin position="63"/>
        <end position="186"/>
    </location>
</feature>
<feature type="transmembrane region" description="Helical" evidence="8">
    <location>
        <begin position="61"/>
        <end position="83"/>
    </location>
</feature>
<proteinExistence type="predicted"/>
<keyword evidence="9" id="KW-0732">Signal</keyword>
<keyword evidence="12" id="KW-1185">Reference proteome</keyword>
<evidence type="ECO:0000256" key="9">
    <source>
        <dbReference type="SAM" id="SignalP"/>
    </source>
</evidence>
<evidence type="ECO:0000256" key="1">
    <source>
        <dbReference type="ARBA" id="ARBA00004370"/>
    </source>
</evidence>
<dbReference type="CDD" id="cd08760">
    <property type="entry name" value="Cyt_b561_FRRS1_like"/>
    <property type="match status" value="1"/>
</dbReference>
<feature type="region of interest" description="Disordered" evidence="7">
    <location>
        <begin position="233"/>
        <end position="264"/>
    </location>
</feature>
<dbReference type="PANTHER" id="PTHR47797">
    <property type="entry name" value="DEHYDROGENASE, PUTATIVE (AFU_ORTHOLOGUE AFUA_8G05805)-RELATED"/>
    <property type="match status" value="1"/>
</dbReference>
<comment type="caution">
    <text evidence="11">The sequence shown here is derived from an EMBL/GenBank/DDBJ whole genome shotgun (WGS) entry which is preliminary data.</text>
</comment>
<dbReference type="Proteomes" id="UP000799536">
    <property type="component" value="Unassembled WGS sequence"/>
</dbReference>
<keyword evidence="2" id="KW-0813">Transport</keyword>
<evidence type="ECO:0000256" key="4">
    <source>
        <dbReference type="ARBA" id="ARBA00022982"/>
    </source>
</evidence>
<sequence length="264" mass="28832">MTSKDLALLFIAYAPTVLGQSGSFGGHNPFSPGTNGNDGYKASEGIPPEVQEILDDNQMVLIVHAVLASLAFVLLFPLGSILVRMGSFPGLWLVHGVFQTLAFLTFTAAFGVGLWLATHMPINLMGRAHPTIGLVVFSLLFFQPVLGLLHHYRFKKYNRRTFWSHSHIWIGRIAITLGMINGGLGMLAAHKTGFYKPSPIQVAGYSVTAGMMWLTWVAADVIGGREKKARIVDGHPKDTTTSQDQMREQLTMGVHPSGRASYQP</sequence>
<keyword evidence="5 8" id="KW-1133">Transmembrane helix</keyword>
<evidence type="ECO:0000259" key="10">
    <source>
        <dbReference type="SMART" id="SM00665"/>
    </source>
</evidence>
<feature type="transmembrane region" description="Helical" evidence="8">
    <location>
        <begin position="128"/>
        <end position="149"/>
    </location>
</feature>
<name>A0A9P4MRX1_9PLEO</name>
<feature type="signal peptide" evidence="9">
    <location>
        <begin position="1"/>
        <end position="19"/>
    </location>
</feature>